<dbReference type="Proteomes" id="UP001189143">
    <property type="component" value="Unassembled WGS sequence"/>
</dbReference>
<protein>
    <submittedName>
        <fullName evidence="1">Uncharacterized protein</fullName>
    </submittedName>
</protein>
<sequence length="152" mass="17471">MNNIQAIEQLKDLRENQREFIDDNDKDCAFRQDVEALDLAIKALEGTALEVPVQEQIKHIENLEKLCKPVAEYLKEHYDPHCTVVITDSHIRLVRDEIGIPVGTSLKVPIQEQWIGECQYCGKVNQIDLPRNKDIVPKFCGNCGEKIKYIKL</sequence>
<reference evidence="1" key="1">
    <citation type="submission" date="2022-10" db="EMBL/GenBank/DDBJ databases">
        <authorList>
            <person name="Aires J."/>
            <person name="Mesa V."/>
        </authorList>
    </citation>
    <scope>NUCLEOTIDE SEQUENCE</scope>
    <source>
        <strain evidence="1">Clostridium neonatale JD116</strain>
    </source>
</reference>
<dbReference type="RefSeq" id="WP_317049327.1">
    <property type="nucleotide sequence ID" value="NZ_CAMRXC010000133.1"/>
</dbReference>
<organism evidence="1 2">
    <name type="scientific">Clostridium neonatale</name>
    <dbReference type="NCBI Taxonomy" id="137838"/>
    <lineage>
        <taxon>Bacteria</taxon>
        <taxon>Bacillati</taxon>
        <taxon>Bacillota</taxon>
        <taxon>Clostridia</taxon>
        <taxon>Eubacteriales</taxon>
        <taxon>Clostridiaceae</taxon>
        <taxon>Clostridium</taxon>
    </lineage>
</organism>
<dbReference type="EMBL" id="CAMTCP010000166">
    <property type="protein sequence ID" value="CAI3577345.1"/>
    <property type="molecule type" value="Genomic_DNA"/>
</dbReference>
<evidence type="ECO:0000313" key="2">
    <source>
        <dbReference type="Proteomes" id="UP001189143"/>
    </source>
</evidence>
<name>A0AAD2DEQ4_9CLOT</name>
<proteinExistence type="predicted"/>
<dbReference type="AlphaFoldDB" id="A0AAD2DEQ4"/>
<evidence type="ECO:0000313" key="1">
    <source>
        <dbReference type="EMBL" id="CAI3577345.1"/>
    </source>
</evidence>
<accession>A0AAD2DEQ4</accession>
<gene>
    <name evidence="1" type="ORF">CNEO2_240014</name>
</gene>
<comment type="caution">
    <text evidence="1">The sequence shown here is derived from an EMBL/GenBank/DDBJ whole genome shotgun (WGS) entry which is preliminary data.</text>
</comment>